<dbReference type="AlphaFoldDB" id="A0A915IQX3"/>
<dbReference type="InterPro" id="IPR003961">
    <property type="entry name" value="FN3_dom"/>
</dbReference>
<dbReference type="SUPFAM" id="SSF49265">
    <property type="entry name" value="Fibronectin type III"/>
    <property type="match status" value="1"/>
</dbReference>
<dbReference type="InterPro" id="IPR013783">
    <property type="entry name" value="Ig-like_fold"/>
</dbReference>
<dbReference type="WBParaSite" id="nRc.2.0.1.t15809-RA">
    <property type="protein sequence ID" value="nRc.2.0.1.t15809-RA"/>
    <property type="gene ID" value="nRc.2.0.1.g15809"/>
</dbReference>
<organism evidence="2 3">
    <name type="scientific">Romanomermis culicivorax</name>
    <name type="common">Nematode worm</name>
    <dbReference type="NCBI Taxonomy" id="13658"/>
    <lineage>
        <taxon>Eukaryota</taxon>
        <taxon>Metazoa</taxon>
        <taxon>Ecdysozoa</taxon>
        <taxon>Nematoda</taxon>
        <taxon>Enoplea</taxon>
        <taxon>Dorylaimia</taxon>
        <taxon>Mermithida</taxon>
        <taxon>Mermithoidea</taxon>
        <taxon>Mermithidae</taxon>
        <taxon>Romanomermis</taxon>
    </lineage>
</organism>
<feature type="region of interest" description="Disordered" evidence="1">
    <location>
        <begin position="1"/>
        <end position="38"/>
    </location>
</feature>
<dbReference type="Gene3D" id="2.60.40.10">
    <property type="entry name" value="Immunoglobulins"/>
    <property type="match status" value="1"/>
</dbReference>
<evidence type="ECO:0000313" key="2">
    <source>
        <dbReference type="Proteomes" id="UP000887565"/>
    </source>
</evidence>
<sequence length="123" mass="13996">MSDDIRGQVKAPGPVNDLELSSASSNSLEVKWRPPETSDGQPLIVRGYNIGWGKKSAEELVQFVADDVHSYKIEELAVPDVRLPDQFRCFHANVNVLSWDFLEEAYDKIVDLRRIYTYKAALR</sequence>
<name>A0A915IQX3_ROMCU</name>
<keyword evidence="2" id="KW-1185">Reference proteome</keyword>
<proteinExistence type="predicted"/>
<dbReference type="InterPro" id="IPR036116">
    <property type="entry name" value="FN3_sf"/>
</dbReference>
<dbReference type="CDD" id="cd00063">
    <property type="entry name" value="FN3"/>
    <property type="match status" value="1"/>
</dbReference>
<dbReference type="Proteomes" id="UP000887565">
    <property type="component" value="Unplaced"/>
</dbReference>
<evidence type="ECO:0000256" key="1">
    <source>
        <dbReference type="SAM" id="MobiDB-lite"/>
    </source>
</evidence>
<accession>A0A915IQX3</accession>
<protein>
    <submittedName>
        <fullName evidence="3">Fibronectin type-III domain-containing protein</fullName>
    </submittedName>
</protein>
<evidence type="ECO:0000313" key="3">
    <source>
        <dbReference type="WBParaSite" id="nRc.2.0.1.t15809-RA"/>
    </source>
</evidence>
<feature type="compositionally biased region" description="Low complexity" evidence="1">
    <location>
        <begin position="18"/>
        <end position="29"/>
    </location>
</feature>
<reference evidence="3" key="1">
    <citation type="submission" date="2022-11" db="UniProtKB">
        <authorList>
            <consortium name="WormBaseParasite"/>
        </authorList>
    </citation>
    <scope>IDENTIFICATION</scope>
</reference>